<dbReference type="SUPFAM" id="SSF88946">
    <property type="entry name" value="Sigma2 domain of RNA polymerase sigma factors"/>
    <property type="match status" value="1"/>
</dbReference>
<protein>
    <submittedName>
        <fullName evidence="7">RNA polymerase sigma factor, sigma-70 family protein</fullName>
    </submittedName>
</protein>
<dbReference type="EMBL" id="JFYZ01000020">
    <property type="protein sequence ID" value="EZP79918.1"/>
    <property type="molecule type" value="Genomic_DNA"/>
</dbReference>
<feature type="domain" description="RNA polymerase sigma-70 region 2" evidence="5">
    <location>
        <begin position="18"/>
        <end position="79"/>
    </location>
</feature>
<dbReference type="InterPro" id="IPR013249">
    <property type="entry name" value="RNA_pol_sigma70_r4_t2"/>
</dbReference>
<evidence type="ECO:0000259" key="5">
    <source>
        <dbReference type="Pfam" id="PF04542"/>
    </source>
</evidence>
<dbReference type="PANTHER" id="PTHR43133:SF63">
    <property type="entry name" value="RNA POLYMERASE SIGMA FACTOR FECI-RELATED"/>
    <property type="match status" value="1"/>
</dbReference>
<evidence type="ECO:0000259" key="6">
    <source>
        <dbReference type="Pfam" id="PF08281"/>
    </source>
</evidence>
<dbReference type="InterPro" id="IPR039425">
    <property type="entry name" value="RNA_pol_sigma-70-like"/>
</dbReference>
<comment type="caution">
    <text evidence="7">The sequence shown here is derived from an EMBL/GenBank/DDBJ whole genome shotgun (WGS) entry which is preliminary data.</text>
</comment>
<evidence type="ECO:0000256" key="2">
    <source>
        <dbReference type="ARBA" id="ARBA00023015"/>
    </source>
</evidence>
<gene>
    <name evidence="7" type="ORF">BV97_03701</name>
</gene>
<dbReference type="Pfam" id="PF08281">
    <property type="entry name" value="Sigma70_r4_2"/>
    <property type="match status" value="1"/>
</dbReference>
<evidence type="ECO:0000313" key="7">
    <source>
        <dbReference type="EMBL" id="EZP79918.1"/>
    </source>
</evidence>
<evidence type="ECO:0000256" key="1">
    <source>
        <dbReference type="ARBA" id="ARBA00010641"/>
    </source>
</evidence>
<dbReference type="AlphaFoldDB" id="A0A031JT03"/>
<sequence length="175" mass="20728">MRTTVRARYELAQEDDIRDELTRFVARRLRNGNDEEDIVQETYLRIYRYRQTGTIANLKAFCFSVAQNLINDHFRRLSRMPATCPIEEDFICPMPRIDEALLHRERVEAIVAILKNMPPLRREIFLRRRLDDHPPAVIATDLDMRQSAVEKHVFRAHSDIRQGLAKRKLTGWSRI</sequence>
<dbReference type="Gene3D" id="1.10.10.10">
    <property type="entry name" value="Winged helix-like DNA-binding domain superfamily/Winged helix DNA-binding domain"/>
    <property type="match status" value="1"/>
</dbReference>
<dbReference type="PANTHER" id="PTHR43133">
    <property type="entry name" value="RNA POLYMERASE ECF-TYPE SIGMA FACTO"/>
    <property type="match status" value="1"/>
</dbReference>
<dbReference type="Proteomes" id="UP000024329">
    <property type="component" value="Unassembled WGS sequence"/>
</dbReference>
<dbReference type="eggNOG" id="COG1595">
    <property type="taxonomic scope" value="Bacteria"/>
</dbReference>
<dbReference type="GO" id="GO:0003677">
    <property type="term" value="F:DNA binding"/>
    <property type="evidence" value="ECO:0007669"/>
    <property type="project" value="InterPro"/>
</dbReference>
<dbReference type="RefSeq" id="WP_051586981.1">
    <property type="nucleotide sequence ID" value="NZ_JFYZ01000020.1"/>
</dbReference>
<dbReference type="InterPro" id="IPR014284">
    <property type="entry name" value="RNA_pol_sigma-70_dom"/>
</dbReference>
<dbReference type="GO" id="GO:0016987">
    <property type="term" value="F:sigma factor activity"/>
    <property type="evidence" value="ECO:0007669"/>
    <property type="project" value="UniProtKB-KW"/>
</dbReference>
<name>A0A031JT03_9SPHN</name>
<dbReference type="Pfam" id="PF04542">
    <property type="entry name" value="Sigma70_r2"/>
    <property type="match status" value="1"/>
</dbReference>
<dbReference type="InterPro" id="IPR007627">
    <property type="entry name" value="RNA_pol_sigma70_r2"/>
</dbReference>
<dbReference type="InterPro" id="IPR036388">
    <property type="entry name" value="WH-like_DNA-bd_sf"/>
</dbReference>
<keyword evidence="3" id="KW-0731">Sigma factor</keyword>
<keyword evidence="2" id="KW-0805">Transcription regulation</keyword>
<keyword evidence="4" id="KW-0804">Transcription</keyword>
<reference evidence="7 8" key="1">
    <citation type="submission" date="2014-03" db="EMBL/GenBank/DDBJ databases">
        <title>Whole genome sequence of Novosphingobium resinovorum KF1.</title>
        <authorList>
            <person name="Gan H.M."/>
            <person name="Gan H.Y."/>
            <person name="Chew T.H."/>
            <person name="Savka M.A."/>
        </authorList>
    </citation>
    <scope>NUCLEOTIDE SEQUENCE [LARGE SCALE GENOMIC DNA]</scope>
    <source>
        <strain evidence="7 8">KF1</strain>
    </source>
</reference>
<evidence type="ECO:0000256" key="3">
    <source>
        <dbReference type="ARBA" id="ARBA00023082"/>
    </source>
</evidence>
<dbReference type="SUPFAM" id="SSF88659">
    <property type="entry name" value="Sigma3 and sigma4 domains of RNA polymerase sigma factors"/>
    <property type="match status" value="1"/>
</dbReference>
<dbReference type="NCBIfam" id="TIGR02937">
    <property type="entry name" value="sigma70-ECF"/>
    <property type="match status" value="1"/>
</dbReference>
<dbReference type="PATRIC" id="fig|158500.4.peg.3773"/>
<feature type="domain" description="RNA polymerase sigma factor 70 region 4 type 2" evidence="6">
    <location>
        <begin position="108"/>
        <end position="156"/>
    </location>
</feature>
<organism evidence="7 8">
    <name type="scientific">Novosphingobium resinovorum</name>
    <dbReference type="NCBI Taxonomy" id="158500"/>
    <lineage>
        <taxon>Bacteria</taxon>
        <taxon>Pseudomonadati</taxon>
        <taxon>Pseudomonadota</taxon>
        <taxon>Alphaproteobacteria</taxon>
        <taxon>Sphingomonadales</taxon>
        <taxon>Sphingomonadaceae</taxon>
        <taxon>Novosphingobium</taxon>
    </lineage>
</organism>
<dbReference type="Gene3D" id="1.10.1740.10">
    <property type="match status" value="1"/>
</dbReference>
<dbReference type="InterPro" id="IPR013325">
    <property type="entry name" value="RNA_pol_sigma_r2"/>
</dbReference>
<evidence type="ECO:0000256" key="4">
    <source>
        <dbReference type="ARBA" id="ARBA00023163"/>
    </source>
</evidence>
<dbReference type="GO" id="GO:0006352">
    <property type="term" value="P:DNA-templated transcription initiation"/>
    <property type="evidence" value="ECO:0007669"/>
    <property type="project" value="InterPro"/>
</dbReference>
<evidence type="ECO:0000313" key="8">
    <source>
        <dbReference type="Proteomes" id="UP000024329"/>
    </source>
</evidence>
<comment type="similarity">
    <text evidence="1">Belongs to the sigma-70 factor family. ECF subfamily.</text>
</comment>
<proteinExistence type="inferred from homology"/>
<dbReference type="InterPro" id="IPR013324">
    <property type="entry name" value="RNA_pol_sigma_r3/r4-like"/>
</dbReference>
<accession>A0A031JT03</accession>